<name>A0A370WV72_9GAMM</name>
<keyword evidence="3" id="KW-1185">Reference proteome</keyword>
<dbReference type="Gene3D" id="3.10.450.50">
    <property type="match status" value="1"/>
</dbReference>
<organism evidence="2 3">
    <name type="scientific">Dyella monticola</name>
    <dbReference type="NCBI Taxonomy" id="1927958"/>
    <lineage>
        <taxon>Bacteria</taxon>
        <taxon>Pseudomonadati</taxon>
        <taxon>Pseudomonadota</taxon>
        <taxon>Gammaproteobacteria</taxon>
        <taxon>Lysobacterales</taxon>
        <taxon>Rhodanobacteraceae</taxon>
        <taxon>Dyella</taxon>
    </lineage>
</organism>
<evidence type="ECO:0000256" key="1">
    <source>
        <dbReference type="SAM" id="SignalP"/>
    </source>
</evidence>
<evidence type="ECO:0000313" key="2">
    <source>
        <dbReference type="EMBL" id="RDS79875.1"/>
    </source>
</evidence>
<feature type="chain" id="PRO_5017042320" description="DUF4440 domain-containing protein" evidence="1">
    <location>
        <begin position="24"/>
        <end position="171"/>
    </location>
</feature>
<dbReference type="Proteomes" id="UP000254258">
    <property type="component" value="Unassembled WGS sequence"/>
</dbReference>
<feature type="signal peptide" evidence="1">
    <location>
        <begin position="1"/>
        <end position="23"/>
    </location>
</feature>
<dbReference type="OrthoDB" id="5954322at2"/>
<evidence type="ECO:0008006" key="4">
    <source>
        <dbReference type="Google" id="ProtNLM"/>
    </source>
</evidence>
<protein>
    <recommendedName>
        <fullName evidence="4">DUF4440 domain-containing protein</fullName>
    </recommendedName>
</protein>
<dbReference type="SUPFAM" id="SSF54427">
    <property type="entry name" value="NTF2-like"/>
    <property type="match status" value="1"/>
</dbReference>
<dbReference type="RefSeq" id="WP_115496507.1">
    <property type="nucleotide sequence ID" value="NZ_QRBE01000010.1"/>
</dbReference>
<reference evidence="2 3" key="1">
    <citation type="submission" date="2018-07" db="EMBL/GenBank/DDBJ databases">
        <title>Dyella monticola sp. nov. and Dyella psychrodurans sp. nov. isolated from monsoon evergreen broad-leaved forest soil of Dinghu Mountain, China.</title>
        <authorList>
            <person name="Gao Z."/>
            <person name="Qiu L."/>
        </authorList>
    </citation>
    <scope>NUCLEOTIDE SEQUENCE [LARGE SCALE GENOMIC DNA]</scope>
    <source>
        <strain evidence="2 3">4G-K06</strain>
    </source>
</reference>
<accession>A0A370WV72</accession>
<dbReference type="AlphaFoldDB" id="A0A370WV72"/>
<evidence type="ECO:0000313" key="3">
    <source>
        <dbReference type="Proteomes" id="UP000254258"/>
    </source>
</evidence>
<keyword evidence="1" id="KW-0732">Signal</keyword>
<dbReference type="InterPro" id="IPR032710">
    <property type="entry name" value="NTF2-like_dom_sf"/>
</dbReference>
<gene>
    <name evidence="2" type="ORF">DWU98_15645</name>
</gene>
<dbReference type="EMBL" id="QRBE01000010">
    <property type="protein sequence ID" value="RDS79875.1"/>
    <property type="molecule type" value="Genomic_DNA"/>
</dbReference>
<proteinExistence type="predicted"/>
<sequence length="171" mass="18358">MRVRPCKVFAVIVGGLIAFQVNAADVATPATNDRDVSALHHLWNSYQQAVARKDAKAMLDMYASPDAPVLSALASQSYAVIKAANKQPIPRTFPSTAKDDVVGEIKLPPDQTKNLRIETDGEIGTITWDYSAKVGHGQVVWSVVHTNDGWKIASALFSMNVPAADATNGVN</sequence>
<comment type="caution">
    <text evidence="2">The sequence shown here is derived from an EMBL/GenBank/DDBJ whole genome shotgun (WGS) entry which is preliminary data.</text>
</comment>